<evidence type="ECO:0000256" key="1">
    <source>
        <dbReference type="ARBA" id="ARBA00023172"/>
    </source>
</evidence>
<protein>
    <recommendedName>
        <fullName evidence="2">Tyr recombinase domain-containing protein</fullName>
    </recommendedName>
</protein>
<dbReference type="InterPro" id="IPR013762">
    <property type="entry name" value="Integrase-like_cat_sf"/>
</dbReference>
<dbReference type="EMBL" id="AP021876">
    <property type="protein sequence ID" value="BBO79841.1"/>
    <property type="molecule type" value="Genomic_DNA"/>
</dbReference>
<dbReference type="GO" id="GO:0003677">
    <property type="term" value="F:DNA binding"/>
    <property type="evidence" value="ECO:0007669"/>
    <property type="project" value="InterPro"/>
</dbReference>
<gene>
    <name evidence="3" type="ORF">DSCO28_04070</name>
</gene>
<dbReference type="InterPro" id="IPR002104">
    <property type="entry name" value="Integrase_catalytic"/>
</dbReference>
<accession>A0A5K7ZFZ3</accession>
<name>A0A5K7ZFZ3_9BACT</name>
<organism evidence="3 4">
    <name type="scientific">Desulfosarcina ovata subsp. sediminis</name>
    <dbReference type="NCBI Taxonomy" id="885957"/>
    <lineage>
        <taxon>Bacteria</taxon>
        <taxon>Pseudomonadati</taxon>
        <taxon>Thermodesulfobacteriota</taxon>
        <taxon>Desulfobacteria</taxon>
        <taxon>Desulfobacterales</taxon>
        <taxon>Desulfosarcinaceae</taxon>
        <taxon>Desulfosarcina</taxon>
    </lineage>
</organism>
<dbReference type="RefSeq" id="WP_155320946.1">
    <property type="nucleotide sequence ID" value="NZ_AP021876.1"/>
</dbReference>
<sequence>MVNNIVSDADLKAEDKEIARDINIDLVELEKNWIQTGCVMFRLLLKDVDVENGTLSLRITKNRKERIIPMAESLVLRCREYVCNSQSIRSFNSSRWFFPNKKSIPYNSGTAYGLYRKALRLSGISHGGRGKGPRLHDLRHTFAVRVLNKWVRDGKNLTTALPYLAIYMGHEGLKACQHYLRLTAVMFPELIRTVEKKYGWIIPEAYHE</sequence>
<dbReference type="AlphaFoldDB" id="A0A5K7ZFZ3"/>
<dbReference type="PROSITE" id="PS51898">
    <property type="entry name" value="TYR_RECOMBINASE"/>
    <property type="match status" value="1"/>
</dbReference>
<evidence type="ECO:0000259" key="2">
    <source>
        <dbReference type="PROSITE" id="PS51898"/>
    </source>
</evidence>
<reference evidence="3 4" key="1">
    <citation type="submission" date="2019-11" db="EMBL/GenBank/DDBJ databases">
        <title>Comparative genomics of hydrocarbon-degrading Desulfosarcina strains.</title>
        <authorList>
            <person name="Watanabe M."/>
            <person name="Kojima H."/>
            <person name="Fukui M."/>
        </authorList>
    </citation>
    <scope>NUCLEOTIDE SEQUENCE [LARGE SCALE GENOMIC DNA]</scope>
    <source>
        <strain evidence="3 4">28bB2T</strain>
    </source>
</reference>
<evidence type="ECO:0000313" key="3">
    <source>
        <dbReference type="EMBL" id="BBO79841.1"/>
    </source>
</evidence>
<dbReference type="GO" id="GO:0015074">
    <property type="term" value="P:DNA integration"/>
    <property type="evidence" value="ECO:0007669"/>
    <property type="project" value="InterPro"/>
</dbReference>
<dbReference type="Pfam" id="PF00589">
    <property type="entry name" value="Phage_integrase"/>
    <property type="match status" value="1"/>
</dbReference>
<dbReference type="Proteomes" id="UP000425960">
    <property type="component" value="Chromosome"/>
</dbReference>
<evidence type="ECO:0000313" key="4">
    <source>
        <dbReference type="Proteomes" id="UP000425960"/>
    </source>
</evidence>
<dbReference type="SUPFAM" id="SSF56349">
    <property type="entry name" value="DNA breaking-rejoining enzymes"/>
    <property type="match status" value="1"/>
</dbReference>
<dbReference type="GO" id="GO:0006310">
    <property type="term" value="P:DNA recombination"/>
    <property type="evidence" value="ECO:0007669"/>
    <property type="project" value="UniProtKB-KW"/>
</dbReference>
<proteinExistence type="predicted"/>
<dbReference type="KEGG" id="dov:DSCO28_04070"/>
<dbReference type="Gene3D" id="1.10.443.10">
    <property type="entry name" value="Intergrase catalytic core"/>
    <property type="match status" value="1"/>
</dbReference>
<feature type="domain" description="Tyr recombinase" evidence="2">
    <location>
        <begin position="1"/>
        <end position="192"/>
    </location>
</feature>
<keyword evidence="1" id="KW-0233">DNA recombination</keyword>
<dbReference type="InterPro" id="IPR011010">
    <property type="entry name" value="DNA_brk_join_enz"/>
</dbReference>